<dbReference type="EMBL" id="QVME01000001">
    <property type="protein sequence ID" value="RGE70218.1"/>
    <property type="molecule type" value="Genomic_DNA"/>
</dbReference>
<organism evidence="2 5">
    <name type="scientific">Anaerotruncus colihominis</name>
    <dbReference type="NCBI Taxonomy" id="169435"/>
    <lineage>
        <taxon>Bacteria</taxon>
        <taxon>Bacillati</taxon>
        <taxon>Bacillota</taxon>
        <taxon>Clostridia</taxon>
        <taxon>Eubacteriales</taxon>
        <taxon>Oscillospiraceae</taxon>
        <taxon>Anaerotruncus</taxon>
    </lineage>
</organism>
<evidence type="ECO:0000313" key="7">
    <source>
        <dbReference type="Proteomes" id="UP000260828"/>
    </source>
</evidence>
<proteinExistence type="predicted"/>
<dbReference type="Proteomes" id="UP000095765">
    <property type="component" value="Unassembled WGS sequence"/>
</dbReference>
<dbReference type="EMBL" id="CZBE01000031">
    <property type="protein sequence ID" value="CUQ16343.1"/>
    <property type="molecule type" value="Genomic_DNA"/>
</dbReference>
<dbReference type="AlphaFoldDB" id="A0A174U1U7"/>
<feature type="region of interest" description="Disordered" evidence="1">
    <location>
        <begin position="28"/>
        <end position="52"/>
    </location>
</feature>
<gene>
    <name evidence="3" type="ORF">B5F11_04925</name>
    <name evidence="4" type="ORF">DXC40_03980</name>
    <name evidence="2" type="ORF">ERS852551_03384</name>
</gene>
<dbReference type="EMBL" id="NFKP01000004">
    <property type="protein sequence ID" value="OUP70352.1"/>
    <property type="molecule type" value="Genomic_DNA"/>
</dbReference>
<evidence type="ECO:0000313" key="3">
    <source>
        <dbReference type="EMBL" id="OUP70352.1"/>
    </source>
</evidence>
<dbReference type="RefSeq" id="WP_006874880.1">
    <property type="nucleotide sequence ID" value="NZ_CABIWA010000025.1"/>
</dbReference>
<feature type="compositionally biased region" description="Polar residues" evidence="1">
    <location>
        <begin position="28"/>
        <end position="42"/>
    </location>
</feature>
<protein>
    <submittedName>
        <fullName evidence="2">Uncharacterized protein</fullName>
    </submittedName>
</protein>
<reference evidence="4 7" key="4">
    <citation type="submission" date="2018-08" db="EMBL/GenBank/DDBJ databases">
        <title>A genome reference for cultivated species of the human gut microbiota.</title>
        <authorList>
            <person name="Zou Y."/>
            <person name="Xue W."/>
            <person name="Luo G."/>
        </authorList>
    </citation>
    <scope>NUCLEOTIDE SEQUENCE [LARGE SCALE GENOMIC DNA]</scope>
    <source>
        <strain evidence="4 7">TF05-12AC</strain>
    </source>
</reference>
<reference evidence="6" key="2">
    <citation type="submission" date="2017-04" db="EMBL/GenBank/DDBJ databases">
        <title>Function of individual gut microbiota members based on whole genome sequencing of pure cultures obtained from chicken caecum.</title>
        <authorList>
            <person name="Medvecky M."/>
            <person name="Cejkova D."/>
            <person name="Polansky O."/>
            <person name="Karasova D."/>
            <person name="Kubasova T."/>
            <person name="Cizek A."/>
            <person name="Rychlik I."/>
        </authorList>
    </citation>
    <scope>NUCLEOTIDE SEQUENCE [LARGE SCALE GENOMIC DNA]</scope>
    <source>
        <strain evidence="6">An175</strain>
    </source>
</reference>
<reference evidence="2 5" key="1">
    <citation type="submission" date="2015-09" db="EMBL/GenBank/DDBJ databases">
        <authorList>
            <consortium name="Pathogen Informatics"/>
        </authorList>
    </citation>
    <scope>NUCLEOTIDE SEQUENCE [LARGE SCALE GENOMIC DNA]</scope>
    <source>
        <strain evidence="2 5">2789STDY5834939</strain>
    </source>
</reference>
<evidence type="ECO:0000313" key="6">
    <source>
        <dbReference type="Proteomes" id="UP000196386"/>
    </source>
</evidence>
<dbReference type="GeneID" id="72465017"/>
<evidence type="ECO:0000313" key="5">
    <source>
        <dbReference type="Proteomes" id="UP000095765"/>
    </source>
</evidence>
<evidence type="ECO:0000313" key="4">
    <source>
        <dbReference type="EMBL" id="RGE70218.1"/>
    </source>
</evidence>
<evidence type="ECO:0000313" key="2">
    <source>
        <dbReference type="EMBL" id="CUQ16343.1"/>
    </source>
</evidence>
<dbReference type="Proteomes" id="UP000260828">
    <property type="component" value="Unassembled WGS sequence"/>
</dbReference>
<name>A0A174U1U7_9FIRM</name>
<dbReference type="OrthoDB" id="49105at2"/>
<accession>A0A174U1U7</accession>
<dbReference type="Proteomes" id="UP000196386">
    <property type="component" value="Unassembled WGS sequence"/>
</dbReference>
<sequence>MNIGNVGLSGARYTAAMATAAQADEAVSNQQENAAAESTVNRDTFERTQPEQSVTYSKNKLNKAQADQLMAAEENRTQSFMNMLKSMIVKQGQQSNLTLFGMDLFVTPEQSAKAAASIAEGGEYSVDAVAGRIMDMAKALSGGDASKIEELREAVEKGFKAAGVELGGKLPSISQQTHTEVMKRFDEWAAEAKKASSASGEA</sequence>
<evidence type="ECO:0000256" key="1">
    <source>
        <dbReference type="SAM" id="MobiDB-lite"/>
    </source>
</evidence>
<reference evidence="3" key="3">
    <citation type="journal article" date="2018" name="BMC Genomics">
        <title>Whole genome sequencing and function prediction of 133 gut anaerobes isolated from chicken caecum in pure cultures.</title>
        <authorList>
            <person name="Medvecky M."/>
            <person name="Cejkova D."/>
            <person name="Polansky O."/>
            <person name="Karasova D."/>
            <person name="Kubasova T."/>
            <person name="Cizek A."/>
            <person name="Rychlik I."/>
        </authorList>
    </citation>
    <scope>NUCLEOTIDE SEQUENCE</scope>
    <source>
        <strain evidence="3">An175</strain>
    </source>
</reference>